<evidence type="ECO:0000313" key="1">
    <source>
        <dbReference type="EMBL" id="UXY14783.1"/>
    </source>
</evidence>
<reference evidence="1" key="1">
    <citation type="submission" date="2022-10" db="EMBL/GenBank/DDBJ databases">
        <title>Chitiniphilus purpureus sp. nov., a novel chitin-degrading bacterium isolated from crawfish pond sediment.</title>
        <authorList>
            <person name="Li K."/>
        </authorList>
    </citation>
    <scope>NUCLEOTIDE SEQUENCE</scope>
    <source>
        <strain evidence="1">CD1</strain>
    </source>
</reference>
<keyword evidence="2" id="KW-1185">Reference proteome</keyword>
<accession>A0ABY6DM70</accession>
<proteinExistence type="predicted"/>
<organism evidence="1 2">
    <name type="scientific">Chitiniphilus purpureus</name>
    <dbReference type="NCBI Taxonomy" id="2981137"/>
    <lineage>
        <taxon>Bacteria</taxon>
        <taxon>Pseudomonadati</taxon>
        <taxon>Pseudomonadota</taxon>
        <taxon>Betaproteobacteria</taxon>
        <taxon>Neisseriales</taxon>
        <taxon>Chitinibacteraceae</taxon>
        <taxon>Chitiniphilus</taxon>
    </lineage>
</organism>
<evidence type="ECO:0000313" key="2">
    <source>
        <dbReference type="Proteomes" id="UP001061302"/>
    </source>
</evidence>
<sequence>MNHDTLLAVARAAYLAGFDRSCEGYNSEYPYEHKGAAPEKDEVWAAGCEQSAAEIVSEVLASLPPQSDIGMPMSVPEMPRDEIIRMAAETGLGTLLPTWHGLPPTWHGRQLDEIERFAVLVADERDRQWQEIVARAKGE</sequence>
<name>A0ABY6DM70_9NEIS</name>
<dbReference type="EMBL" id="CP106753">
    <property type="protein sequence ID" value="UXY14783.1"/>
    <property type="molecule type" value="Genomic_DNA"/>
</dbReference>
<dbReference type="RefSeq" id="WP_263124091.1">
    <property type="nucleotide sequence ID" value="NZ_CP106753.1"/>
</dbReference>
<protein>
    <submittedName>
        <fullName evidence="1">Uncharacterized protein</fullName>
    </submittedName>
</protein>
<dbReference type="Proteomes" id="UP001061302">
    <property type="component" value="Chromosome"/>
</dbReference>
<gene>
    <name evidence="1" type="ORF">N8I74_15880</name>
</gene>